<dbReference type="Gene3D" id="2.115.10.20">
    <property type="entry name" value="Glycosyl hydrolase domain, family 43"/>
    <property type="match status" value="2"/>
</dbReference>
<dbReference type="InterPro" id="IPR023296">
    <property type="entry name" value="Glyco_hydro_beta-prop_sf"/>
</dbReference>
<dbReference type="EMBL" id="JAINUY010000006">
    <property type="protein sequence ID" value="MBZ4036561.1"/>
    <property type="molecule type" value="Genomic_DNA"/>
</dbReference>
<dbReference type="PANTHER" id="PTHR35279:SF1">
    <property type="entry name" value="ARABINANASE_LEVANSUCRASE_INVERTASE"/>
    <property type="match status" value="1"/>
</dbReference>
<comment type="caution">
    <text evidence="1">The sequence shown here is derived from an EMBL/GenBank/DDBJ whole genome shotgun (WGS) entry which is preliminary data.</text>
</comment>
<evidence type="ECO:0000313" key="2">
    <source>
        <dbReference type="Proteomes" id="UP001139366"/>
    </source>
</evidence>
<protein>
    <recommendedName>
        <fullName evidence="3">Glycosyl hydrolase family 32 N-terminal domain-containing protein</fullName>
    </recommendedName>
</protein>
<evidence type="ECO:0000313" key="1">
    <source>
        <dbReference type="EMBL" id="MBZ4036561.1"/>
    </source>
</evidence>
<dbReference type="RefSeq" id="WP_223708331.1">
    <property type="nucleotide sequence ID" value="NZ_JAINUY010000006.1"/>
</dbReference>
<name>A0A9X1KST6_9FLAO</name>
<keyword evidence="2" id="KW-1185">Reference proteome</keyword>
<proteinExistence type="predicted"/>
<gene>
    <name evidence="1" type="ORF">K6T82_17455</name>
</gene>
<accession>A0A9X1KST6</accession>
<dbReference type="PANTHER" id="PTHR35279">
    <property type="match status" value="1"/>
</dbReference>
<organism evidence="1 2">
    <name type="scientific">Flavobacterium potami</name>
    <dbReference type="NCBI Taxonomy" id="2872310"/>
    <lineage>
        <taxon>Bacteria</taxon>
        <taxon>Pseudomonadati</taxon>
        <taxon>Bacteroidota</taxon>
        <taxon>Flavobacteriia</taxon>
        <taxon>Flavobacteriales</taxon>
        <taxon>Flavobacteriaceae</taxon>
        <taxon>Flavobacterium</taxon>
    </lineage>
</organism>
<evidence type="ECO:0008006" key="3">
    <source>
        <dbReference type="Google" id="ProtNLM"/>
    </source>
</evidence>
<dbReference type="AlphaFoldDB" id="A0A9X1KST6"/>
<dbReference type="SUPFAM" id="SSF75005">
    <property type="entry name" value="Arabinanase/levansucrase/invertase"/>
    <property type="match status" value="1"/>
</dbReference>
<reference evidence="1 2" key="1">
    <citation type="journal article" date="2023" name="Antonie Van Leeuwenhoek">
        <title>Flavobacterium potami sp. nov., a multi-metal resistance genes harbouring bacterium isolated from shallow river silt.</title>
        <authorList>
            <person name="Li S."/>
            <person name="Mao S."/>
            <person name="Mu W."/>
            <person name="Guo B."/>
            <person name="Li C."/>
            <person name="Zhu Q."/>
            <person name="Hou X."/>
            <person name="Zhao Y."/>
            <person name="Wei S."/>
            <person name="Liu H."/>
            <person name="Liu A."/>
        </authorList>
    </citation>
    <scope>NUCLEOTIDE SEQUENCE [LARGE SCALE GENOMIC DNA]</scope>
    <source>
        <strain evidence="1 2">17A</strain>
    </source>
</reference>
<dbReference type="Proteomes" id="UP001139366">
    <property type="component" value="Unassembled WGS sequence"/>
</dbReference>
<sequence length="309" mass="35640">MWKKKGLLFNIDDYKNDFIKSHASIPFAFHVEGNTFRIYFSSRNENGKSLPYYVTANINAGSIQIISEPVGPLLDLGKLGTFDDSGIMPSCLIKENNQLFMYYIGWNPQTTVSYRLSIGLAISHDDGLTFKRYSEGPICDRSLDEPYFNTAPYVIKERNIWKMWYISCTGWEIINNYPEPSYHIKYAESEDGINWNRNGTISVDYDQKAKALGRPCILKINNIYNMYFSYRNTDGYRVSNKDGYKLGLALSSNGIDWEKRYDETGITLSDSGWDNKMMEYCHVFVHNGFTYMLYNGNEFGKEGFGYAVK</sequence>